<dbReference type="Pfam" id="PF01839">
    <property type="entry name" value="FG-GAP"/>
    <property type="match status" value="3"/>
</dbReference>
<comment type="caution">
    <text evidence="6">The sequence shown here is derived from an EMBL/GenBank/DDBJ whole genome shotgun (WGS) entry which is preliminary data.</text>
</comment>
<evidence type="ECO:0000256" key="4">
    <source>
        <dbReference type="ARBA" id="ARBA00023180"/>
    </source>
</evidence>
<dbReference type="SMART" id="SM00191">
    <property type="entry name" value="Int_alpha"/>
    <property type="match status" value="6"/>
</dbReference>
<feature type="compositionally biased region" description="Low complexity" evidence="5">
    <location>
        <begin position="47"/>
        <end position="64"/>
    </location>
</feature>
<keyword evidence="4" id="KW-0325">Glycoprotein</keyword>
<protein>
    <recommendedName>
        <fullName evidence="8">FG-GAP repeat-containing protein</fullName>
    </recommendedName>
</protein>
<dbReference type="PROSITE" id="PS51470">
    <property type="entry name" value="FG_GAP"/>
    <property type="match status" value="4"/>
</dbReference>
<keyword evidence="7" id="KW-1185">Reference proteome</keyword>
<dbReference type="EMBL" id="BAABAB010000021">
    <property type="protein sequence ID" value="GAA3624996.1"/>
    <property type="molecule type" value="Genomic_DNA"/>
</dbReference>
<gene>
    <name evidence="6" type="ORF">GCM10022236_29130</name>
</gene>
<dbReference type="InterPro" id="IPR028994">
    <property type="entry name" value="Integrin_alpha_N"/>
</dbReference>
<dbReference type="Gene3D" id="2.130.10.130">
    <property type="entry name" value="Integrin alpha, N-terminal"/>
    <property type="match status" value="3"/>
</dbReference>
<evidence type="ECO:0000313" key="6">
    <source>
        <dbReference type="EMBL" id="GAA3624996.1"/>
    </source>
</evidence>
<keyword evidence="3" id="KW-0378">Hydrolase</keyword>
<evidence type="ECO:0000256" key="5">
    <source>
        <dbReference type="SAM" id="MobiDB-lite"/>
    </source>
</evidence>
<keyword evidence="1" id="KW-0732">Signal</keyword>
<evidence type="ECO:0000313" key="7">
    <source>
        <dbReference type="Proteomes" id="UP001501490"/>
    </source>
</evidence>
<dbReference type="SUPFAM" id="SSF69318">
    <property type="entry name" value="Integrin alpha N-terminal domain"/>
    <property type="match status" value="3"/>
</dbReference>
<dbReference type="Proteomes" id="UP001501490">
    <property type="component" value="Unassembled WGS sequence"/>
</dbReference>
<reference evidence="7" key="1">
    <citation type="journal article" date="2019" name="Int. J. Syst. Evol. Microbiol.">
        <title>The Global Catalogue of Microorganisms (GCM) 10K type strain sequencing project: providing services to taxonomists for standard genome sequencing and annotation.</title>
        <authorList>
            <consortium name="The Broad Institute Genomics Platform"/>
            <consortium name="The Broad Institute Genome Sequencing Center for Infectious Disease"/>
            <person name="Wu L."/>
            <person name="Ma J."/>
        </authorList>
    </citation>
    <scope>NUCLEOTIDE SEQUENCE [LARGE SCALE GENOMIC DNA]</scope>
    <source>
        <strain evidence="7">JCM 16929</strain>
    </source>
</reference>
<evidence type="ECO:0000256" key="2">
    <source>
        <dbReference type="ARBA" id="ARBA00022737"/>
    </source>
</evidence>
<keyword evidence="2" id="KW-0677">Repeat</keyword>
<dbReference type="PANTHER" id="PTHR23221">
    <property type="entry name" value="GLYCOSYLPHOSPHATIDYLINOSITOL PHOSPHOLIPASE D"/>
    <property type="match status" value="1"/>
</dbReference>
<organism evidence="6 7">
    <name type="scientific">Microlunatus ginsengisoli</name>
    <dbReference type="NCBI Taxonomy" id="363863"/>
    <lineage>
        <taxon>Bacteria</taxon>
        <taxon>Bacillati</taxon>
        <taxon>Actinomycetota</taxon>
        <taxon>Actinomycetes</taxon>
        <taxon>Propionibacteriales</taxon>
        <taxon>Propionibacteriaceae</taxon>
        <taxon>Microlunatus</taxon>
    </lineage>
</organism>
<feature type="region of interest" description="Disordered" evidence="5">
    <location>
        <begin position="38"/>
        <end position="68"/>
    </location>
</feature>
<dbReference type="PANTHER" id="PTHR23221:SF7">
    <property type="entry name" value="PHOSPHATIDYLINOSITOL-GLYCAN-SPECIFIC PHOSPHOLIPASE D"/>
    <property type="match status" value="1"/>
</dbReference>
<name>A0ABP7A4U3_9ACTN</name>
<accession>A0ABP7A4U3</accession>
<dbReference type="InterPro" id="IPR013519">
    <property type="entry name" value="Int_alpha_beta-p"/>
</dbReference>
<sequence>MARLSEYVIMRLRGLVTVALVMIASGLPATAVPHHAAAAPAAPPARPATAPARPATAPARPATAQGRIDINGDGYPDLVINQDRAARILYGSPTGLSASRSAFFPDDVLTQPLPEDFESSGSTTAAADFDGDGYTDLAVGVPEAQVGRKSSAGAVYVLYGSATGLDPTRRQTWSQDSSGVAGTAEPGDWFGGALAAGDFDGSGDADLAIGVPGEQLRGHRSWPGAVHVLYGSARGLTANRSRWLTSGSPGVPGTLRDKAFGAALAAGDLTASGYDDVVVGVPGARANGRQAAGAVVVLRGGPTGITSKRAQRWTQATKGVHGRAEAGDEFGGGPLVVGHFAGRRYADVAVGVRLERVRGQIQAGAVNVLYGTARGLTSKGNQIWTKASAGISGKPGEYEEFGISLASADLGRNGGTTTYDDLAVGAIWGNGGAVFVLHGSATGLTARGSQRWTLASPGVPEDPDDLDSFGASVAAADFGRGPYADLVIGIPDLIVDGDGSEPERGGGVLLLRSTRDGLTGAGSTIWTNSSFGPDAGAPQLGYGLLAR</sequence>
<evidence type="ECO:0000256" key="1">
    <source>
        <dbReference type="ARBA" id="ARBA00022729"/>
    </source>
</evidence>
<proteinExistence type="predicted"/>
<dbReference type="InterPro" id="IPR013517">
    <property type="entry name" value="FG-GAP"/>
</dbReference>
<evidence type="ECO:0000256" key="3">
    <source>
        <dbReference type="ARBA" id="ARBA00022801"/>
    </source>
</evidence>
<evidence type="ECO:0008006" key="8">
    <source>
        <dbReference type="Google" id="ProtNLM"/>
    </source>
</evidence>